<gene>
    <name evidence="3" type="ORF">MON37_06255</name>
</gene>
<keyword evidence="1" id="KW-0233">DNA recombination</keyword>
<reference evidence="3 4" key="1">
    <citation type="submission" date="2022-03" db="EMBL/GenBank/DDBJ databases">
        <title>Genome sequencing of Morococcus cerebrosus.</title>
        <authorList>
            <person name="Baek M.-G."/>
            <person name="Yi H."/>
        </authorList>
    </citation>
    <scope>NUCLEOTIDE SEQUENCE [LARGE SCALE GENOMIC DNA]</scope>
    <source>
        <strain evidence="3 4">CIP 81.93</strain>
    </source>
</reference>
<dbReference type="InterPro" id="IPR053392">
    <property type="entry name" value="Transposase_IS30-like"/>
</dbReference>
<dbReference type="Gene3D" id="3.30.420.10">
    <property type="entry name" value="Ribonuclease H-like superfamily/Ribonuclease H"/>
    <property type="match status" value="1"/>
</dbReference>
<dbReference type="InterPro" id="IPR036397">
    <property type="entry name" value="RNaseH_sf"/>
</dbReference>
<evidence type="ECO:0000259" key="2">
    <source>
        <dbReference type="PROSITE" id="PS50994"/>
    </source>
</evidence>
<dbReference type="Proteomes" id="UP000829504">
    <property type="component" value="Chromosome"/>
</dbReference>
<dbReference type="SUPFAM" id="SSF53098">
    <property type="entry name" value="Ribonuclease H-like"/>
    <property type="match status" value="1"/>
</dbReference>
<dbReference type="InterPro" id="IPR009057">
    <property type="entry name" value="Homeodomain-like_sf"/>
</dbReference>
<protein>
    <submittedName>
        <fullName evidence="3">IS30 family transposase</fullName>
    </submittedName>
</protein>
<dbReference type="Pfam" id="PF13936">
    <property type="entry name" value="HTH_38"/>
    <property type="match status" value="1"/>
</dbReference>
<dbReference type="NCBIfam" id="NF033563">
    <property type="entry name" value="transpos_IS30"/>
    <property type="match status" value="1"/>
</dbReference>
<accession>A0ABY3YBS2</accession>
<dbReference type="PANTHER" id="PTHR10948">
    <property type="entry name" value="TRANSPOSASE"/>
    <property type="match status" value="1"/>
</dbReference>
<dbReference type="InterPro" id="IPR051917">
    <property type="entry name" value="Transposase-Integrase"/>
</dbReference>
<evidence type="ECO:0000313" key="4">
    <source>
        <dbReference type="Proteomes" id="UP000829504"/>
    </source>
</evidence>
<name>A0ABY3YBS2_9NEIS</name>
<dbReference type="InterPro" id="IPR001584">
    <property type="entry name" value="Integrase_cat-core"/>
</dbReference>
<sequence>MSYTQLTQDERYHIQYLSRHCTIAEIAKQLNRHKSTISREIKRHCIQGQQYSAEKAQKQSRLTKKHRRKPYKLDSQLVQHIDTLICRKLSPEQVCAYLHKHHGITLHHSTVYRYLRQDKSNGGTWTRGKVPDRVGIENRPAIVDRKTRIGDWEADTIVGKNQKSALLTLVERTTRYTIICKLDNLKAEDTARAAIRVLKAYKARVHTITMDNGKEFYQHTKIAKALKAETYFCRPYHSWEKGLNENTNGLIRQYFPKQTDFRNISDREIRRVQDELNHRPRKTLGYETPSVLFLNLFQPLVP</sequence>
<dbReference type="Pfam" id="PF00665">
    <property type="entry name" value="rve"/>
    <property type="match status" value="1"/>
</dbReference>
<organism evidence="3 4">
    <name type="scientific">Morococcus cerebrosus</name>
    <dbReference type="NCBI Taxonomy" id="1056807"/>
    <lineage>
        <taxon>Bacteria</taxon>
        <taxon>Pseudomonadati</taxon>
        <taxon>Pseudomonadota</taxon>
        <taxon>Betaproteobacteria</taxon>
        <taxon>Neisseriales</taxon>
        <taxon>Neisseriaceae</taxon>
        <taxon>Morococcus</taxon>
    </lineage>
</organism>
<proteinExistence type="predicted"/>
<keyword evidence="4" id="KW-1185">Reference proteome</keyword>
<dbReference type="RefSeq" id="WP_242883544.1">
    <property type="nucleotide sequence ID" value="NZ_CP094242.1"/>
</dbReference>
<dbReference type="Gene3D" id="1.10.10.60">
    <property type="entry name" value="Homeodomain-like"/>
    <property type="match status" value="1"/>
</dbReference>
<dbReference type="PROSITE" id="PS50994">
    <property type="entry name" value="INTEGRASE"/>
    <property type="match status" value="1"/>
</dbReference>
<evidence type="ECO:0000313" key="3">
    <source>
        <dbReference type="EMBL" id="UNV86320.1"/>
    </source>
</evidence>
<feature type="domain" description="Integrase catalytic" evidence="2">
    <location>
        <begin position="136"/>
        <end position="297"/>
    </location>
</feature>
<dbReference type="InterPro" id="IPR012337">
    <property type="entry name" value="RNaseH-like_sf"/>
</dbReference>
<dbReference type="EMBL" id="CP094242">
    <property type="protein sequence ID" value="UNV86320.1"/>
    <property type="molecule type" value="Genomic_DNA"/>
</dbReference>
<dbReference type="InterPro" id="IPR025246">
    <property type="entry name" value="IS30-like_HTH"/>
</dbReference>
<dbReference type="PANTHER" id="PTHR10948:SF23">
    <property type="entry name" value="TRANSPOSASE INSI FOR INSERTION SEQUENCE ELEMENT IS30A-RELATED"/>
    <property type="match status" value="1"/>
</dbReference>
<dbReference type="SUPFAM" id="SSF46689">
    <property type="entry name" value="Homeodomain-like"/>
    <property type="match status" value="1"/>
</dbReference>
<evidence type="ECO:0000256" key="1">
    <source>
        <dbReference type="ARBA" id="ARBA00023172"/>
    </source>
</evidence>